<dbReference type="GO" id="GO:0033617">
    <property type="term" value="P:mitochondrial respiratory chain complex IV assembly"/>
    <property type="evidence" value="ECO:0007669"/>
    <property type="project" value="TreeGrafter"/>
</dbReference>
<comment type="subcellular location">
    <subcellularLocation>
        <location evidence="1">Cytoplasm</location>
    </subcellularLocation>
</comment>
<evidence type="ECO:0000256" key="5">
    <source>
        <dbReference type="SAM" id="MobiDB-lite"/>
    </source>
</evidence>
<gene>
    <name evidence="7" type="ORF">BN1204_008520</name>
    <name evidence="6" type="ORF">NCLIV_008520</name>
</gene>
<reference evidence="7" key="4">
    <citation type="journal article" date="2015" name="PLoS ONE">
        <title>Comprehensive Evaluation of Toxoplasma gondii VEG and Neospora caninum LIV Genomes with Tachyzoite Stage Transcriptome and Proteome Defines Novel Transcript Features.</title>
        <authorList>
            <person name="Ramaprasad A."/>
            <person name="Mourier T."/>
            <person name="Naeem R."/>
            <person name="Malas T.B."/>
            <person name="Moussa E."/>
            <person name="Panigrahi A."/>
            <person name="Vermont S.J."/>
            <person name="Otto T.D."/>
            <person name="Wastling J."/>
            <person name="Pain A."/>
        </authorList>
    </citation>
    <scope>NUCLEOTIDE SEQUENCE</scope>
    <source>
        <strain evidence="7">Liverpool</strain>
    </source>
</reference>
<keyword evidence="2" id="KW-0963">Cytoplasm</keyword>
<proteinExistence type="inferred from homology"/>
<dbReference type="InterPro" id="IPR051383">
    <property type="entry name" value="COX19"/>
</dbReference>
<feature type="compositionally biased region" description="Polar residues" evidence="5">
    <location>
        <begin position="127"/>
        <end position="136"/>
    </location>
</feature>
<keyword evidence="8" id="KW-1185">Reference proteome</keyword>
<evidence type="ECO:0000256" key="3">
    <source>
        <dbReference type="ARBA" id="ARBA00023157"/>
    </source>
</evidence>
<accession>F0V9F8</accession>
<dbReference type="RefSeq" id="XP_003880417.1">
    <property type="nucleotide sequence ID" value="XM_003880368.1"/>
</dbReference>
<feature type="region of interest" description="Disordered" evidence="5">
    <location>
        <begin position="167"/>
        <end position="203"/>
    </location>
</feature>
<dbReference type="EMBL" id="FR823383">
    <property type="protein sequence ID" value="CBZ50383.1"/>
    <property type="molecule type" value="Genomic_DNA"/>
</dbReference>
<feature type="region of interest" description="Disordered" evidence="5">
    <location>
        <begin position="97"/>
        <end position="150"/>
    </location>
</feature>
<feature type="region of interest" description="Disordered" evidence="5">
    <location>
        <begin position="1"/>
        <end position="22"/>
    </location>
</feature>
<organism evidence="6 8">
    <name type="scientific">Neospora caninum (strain Liverpool)</name>
    <dbReference type="NCBI Taxonomy" id="572307"/>
    <lineage>
        <taxon>Eukaryota</taxon>
        <taxon>Sar</taxon>
        <taxon>Alveolata</taxon>
        <taxon>Apicomplexa</taxon>
        <taxon>Conoidasida</taxon>
        <taxon>Coccidia</taxon>
        <taxon>Eucoccidiorida</taxon>
        <taxon>Eimeriorina</taxon>
        <taxon>Sarcocystidae</taxon>
        <taxon>Neospora</taxon>
    </lineage>
</organism>
<dbReference type="OMA" id="KKKYLAC"/>
<evidence type="ECO:0000313" key="6">
    <source>
        <dbReference type="EMBL" id="CBZ50383.1"/>
    </source>
</evidence>
<evidence type="ECO:0000256" key="2">
    <source>
        <dbReference type="ARBA" id="ARBA00022490"/>
    </source>
</evidence>
<dbReference type="GeneID" id="13441409"/>
<protein>
    <submittedName>
        <fullName evidence="7">COX19 cytochrome c oxidase assembly family protein</fullName>
    </submittedName>
</protein>
<dbReference type="GO" id="GO:0005758">
    <property type="term" value="C:mitochondrial intermembrane space"/>
    <property type="evidence" value="ECO:0007669"/>
    <property type="project" value="TreeGrafter"/>
</dbReference>
<name>F0V9F8_NEOCL</name>
<dbReference type="Proteomes" id="UP000007494">
    <property type="component" value="Chromosome III"/>
</dbReference>
<dbReference type="eggNOG" id="KOG3477">
    <property type="taxonomic scope" value="Eukaryota"/>
</dbReference>
<dbReference type="InParanoid" id="F0V9F8"/>
<dbReference type="VEuPathDB" id="ToxoDB:NCLIV_008520"/>
<sequence>MSSLAIYQSHGKPRPPAKGSFPIDHLGECTDVKKKYLACLSRRQRLPASRDGEDDSPSEWVSEAVTRKWDHLPCRQLAQEYLQCRMQHNLMAPEDLSSLGFKARTKDRRDPRTDASAGSRATPDPLRQSSPPSSGAPQRPGSSPPLYPGLTLTRSLLQHRQVLHLQAKPSAEPHAGSDAPPAGGSTEDKRHKKEKKPRVRTKEDEGFIAGCGAIRPYSERGFFGRLFSRYSWSSDFFKALYSNVTASLLSPQK</sequence>
<dbReference type="PANTHER" id="PTHR21107">
    <property type="entry name" value="CYTOCHROME C OXIDASE ASSEMBLY PROTEIN COX19"/>
    <property type="match status" value="1"/>
</dbReference>
<comment type="similarity">
    <text evidence="4">Belongs to the COX19 family.</text>
</comment>
<reference evidence="8" key="3">
    <citation type="journal article" date="2012" name="PLoS Pathog.">
        <title>Comparative genomics of the apicomplexan parasites Toxoplasma gondii and Neospora caninum: Coccidia differing in host range and transmission strategy.</title>
        <authorList>
            <person name="Reid A.J."/>
            <person name="Vermont S.J."/>
            <person name="Cotton J.A."/>
            <person name="Harris D."/>
            <person name="Hill-Cawthorne G.A."/>
            <person name="Konen-Waisman S."/>
            <person name="Latham S.M."/>
            <person name="Mourier T."/>
            <person name="Norton R."/>
            <person name="Quail M.A."/>
            <person name="Sanders M."/>
            <person name="Shanmugam D."/>
            <person name="Sohal A."/>
            <person name="Wasmuth J.D."/>
            <person name="Brunk B."/>
            <person name="Grigg M.E."/>
            <person name="Howard J.C."/>
            <person name="Parkinson J."/>
            <person name="Roos D.S."/>
            <person name="Trees A.J."/>
            <person name="Berriman M."/>
            <person name="Pain A."/>
            <person name="Wastling J.M."/>
        </authorList>
    </citation>
    <scope>NUCLEOTIDE SEQUENCE [LARGE SCALE GENOMIC DNA]</scope>
    <source>
        <strain evidence="8">Liverpool</strain>
    </source>
</reference>
<evidence type="ECO:0000313" key="7">
    <source>
        <dbReference type="EMBL" id="CEL64991.1"/>
    </source>
</evidence>
<dbReference type="PANTHER" id="PTHR21107:SF2">
    <property type="entry name" value="CYTOCHROME C OXIDASE ASSEMBLY PROTEIN COX19"/>
    <property type="match status" value="1"/>
</dbReference>
<reference evidence="6" key="2">
    <citation type="submission" date="2011-03" db="EMBL/GenBank/DDBJ databases">
        <title>Comparative genomics and transcriptomics of Neospora caninum and Toxoplasma gondii.</title>
        <authorList>
            <person name="Reid A.J."/>
            <person name="Sohal A."/>
            <person name="Harris D."/>
            <person name="Quail M."/>
            <person name="Sanders M."/>
            <person name="Berriman M."/>
            <person name="Wastling J.M."/>
            <person name="Pain A."/>
        </authorList>
    </citation>
    <scope>NUCLEOTIDE SEQUENCE</scope>
    <source>
        <strain evidence="6">Liverpool</strain>
    </source>
</reference>
<keyword evidence="3" id="KW-1015">Disulfide bond</keyword>
<dbReference type="AlphaFoldDB" id="F0V9F8"/>
<evidence type="ECO:0000256" key="4">
    <source>
        <dbReference type="ARBA" id="ARBA00038223"/>
    </source>
</evidence>
<dbReference type="EMBL" id="LN714477">
    <property type="protein sequence ID" value="CEL64991.1"/>
    <property type="molecule type" value="Genomic_DNA"/>
</dbReference>
<dbReference type="OrthoDB" id="268594at2759"/>
<evidence type="ECO:0000256" key="1">
    <source>
        <dbReference type="ARBA" id="ARBA00004496"/>
    </source>
</evidence>
<evidence type="ECO:0000313" key="8">
    <source>
        <dbReference type="Proteomes" id="UP000007494"/>
    </source>
</evidence>
<reference evidence="6" key="1">
    <citation type="submission" date="2011-02" db="EMBL/GenBank/DDBJ databases">
        <authorList>
            <person name="Aslett M."/>
        </authorList>
    </citation>
    <scope>NUCLEOTIDE SEQUENCE</scope>
    <source>
        <strain evidence="6">Liverpool</strain>
    </source>
</reference>
<feature type="compositionally biased region" description="Basic residues" evidence="5">
    <location>
        <begin position="190"/>
        <end position="199"/>
    </location>
</feature>